<dbReference type="RefSeq" id="XP_041138206.1">
    <property type="nucleotide sequence ID" value="XM_041279992.1"/>
</dbReference>
<dbReference type="Gene3D" id="1.10.275.20">
    <property type="entry name" value="Choline/Carnitine o-acyltransferase"/>
    <property type="match status" value="1"/>
</dbReference>
<dbReference type="AlphaFoldDB" id="A0A871R588"/>
<dbReference type="InterPro" id="IPR023213">
    <property type="entry name" value="CAT-like_dom_sf"/>
</dbReference>
<sequence length="749" mass="84187">MPTFEYEDSLPKLPLPEVQSTIGQALLAVKPLSSPEQFEDLEKKAQEFVQSEVAQVIQKHLKQSYDENSSYLDCSAISPATGTVYGSLRSQTLPRNPFFILEDDPLKNFTPSQSFRASLFTVSALRFLRALRENKLSPDFTPSKNRKALTMNSYYNIFGTTMVPHDETRGIGIQIKKYPSSRHIIVISRGQIYSLEVLSKETGQIWFSKYELTKRFKEILEDSASTDPLQAARSSVATFSTETKPTWRYIRKRLEETNPEQLHTIDSALFVVCLDHEAPHSDLERVQFASHGTTRTDERGIQVGTCINRLYDKLCFVVTPNSVAACIYPAAIMDGTAVLRLLSDIYTDSILRLARKINGNHYTLWGNTNTVPINEKISKPRQQKVIFKLPNDLRTAIHLAETRLTDIINQHEYVFRSITTFGKQYIKERMQLPADSVVQVAIQLAHFALYGHPVSTLEPVTTRKFRDARTEPVATQSEALLELCRTFITGKSNEVKWTLFLKAVKEHRDKVRGASDGKGFERHLSALRAAFINFDLLNKLHPDLPHIDGSRIPVFLFDAEVDKLYGPEMLAANCGNSALHMFGITPSISTGFGIGYIIKDASISFVASSQWRQTDRLLDTLVGVLLELKNIWKSVVKKTNDTSLINKVSGSAKIRSQQLQDYLESIPMKMVASNQSTAQDTNRVFNGEKIADTQILGGYDYFDVDSMVEHSQLQTEMQSGASSSMITRSNSELDLASAIGRKLVIATDE</sequence>
<dbReference type="InterPro" id="IPR039551">
    <property type="entry name" value="Cho/carn_acyl_trans"/>
</dbReference>
<reference evidence="8" key="1">
    <citation type="submission" date="2020-10" db="EMBL/GenBank/DDBJ databases">
        <authorList>
            <person name="Palmer J.M."/>
        </authorList>
    </citation>
    <scope>NUCLEOTIDE SEQUENCE</scope>
    <source>
        <strain evidence="8">UCD 2041</strain>
    </source>
</reference>
<dbReference type="SUPFAM" id="SSF52777">
    <property type="entry name" value="CoA-dependent acyltransferases"/>
    <property type="match status" value="2"/>
</dbReference>
<feature type="domain" description="Choline/carnitine acyltransferase" evidence="7">
    <location>
        <begin position="13"/>
        <end position="621"/>
    </location>
</feature>
<dbReference type="GO" id="GO:0006631">
    <property type="term" value="P:fatty acid metabolic process"/>
    <property type="evidence" value="ECO:0007669"/>
    <property type="project" value="UniProtKB-KW"/>
</dbReference>
<accession>A0A871R588</accession>
<evidence type="ECO:0000256" key="4">
    <source>
        <dbReference type="ARBA" id="ARBA00022832"/>
    </source>
</evidence>
<keyword evidence="6" id="KW-0012">Acyltransferase</keyword>
<comment type="similarity">
    <text evidence="1">Belongs to the carnitine/choline acetyltransferase family.</text>
</comment>
<evidence type="ECO:0000256" key="2">
    <source>
        <dbReference type="ARBA" id="ARBA00022448"/>
    </source>
</evidence>
<keyword evidence="4" id="KW-0276">Fatty acid metabolism</keyword>
<dbReference type="GO" id="GO:0004092">
    <property type="term" value="F:carnitine O-acetyltransferase activity"/>
    <property type="evidence" value="ECO:0007669"/>
    <property type="project" value="TreeGrafter"/>
</dbReference>
<evidence type="ECO:0000313" key="9">
    <source>
        <dbReference type="Proteomes" id="UP000663131"/>
    </source>
</evidence>
<evidence type="ECO:0000256" key="5">
    <source>
        <dbReference type="ARBA" id="ARBA00023098"/>
    </source>
</evidence>
<proteinExistence type="inferred from homology"/>
<organism evidence="8 9">
    <name type="scientific">Dekkera bruxellensis</name>
    <name type="common">Brettanomyces custersii</name>
    <dbReference type="NCBI Taxonomy" id="5007"/>
    <lineage>
        <taxon>Eukaryota</taxon>
        <taxon>Fungi</taxon>
        <taxon>Dikarya</taxon>
        <taxon>Ascomycota</taxon>
        <taxon>Saccharomycotina</taxon>
        <taxon>Pichiomycetes</taxon>
        <taxon>Pichiales</taxon>
        <taxon>Pichiaceae</taxon>
        <taxon>Brettanomyces</taxon>
    </lineage>
</organism>
<dbReference type="InterPro" id="IPR042572">
    <property type="entry name" value="Carn_acyl_trans_N"/>
</dbReference>
<reference evidence="8" key="2">
    <citation type="journal article" name="BMC Genomics">
        <title>New genome assemblies reveal patterns of domestication and adaptation across Brettanomyces (Dekkera) species.</title>
        <authorList>
            <person name="Roach M.J."/>
            <person name="Borneman A.R."/>
        </authorList>
    </citation>
    <scope>NUCLEOTIDE SEQUENCE</scope>
    <source>
        <strain evidence="8">UCD 2041</strain>
    </source>
</reference>
<dbReference type="PANTHER" id="PTHR22589:SF48">
    <property type="entry name" value="CARNITINE O-ACETYLTRANSFERASE YAT2"/>
    <property type="match status" value="1"/>
</dbReference>
<evidence type="ECO:0000256" key="1">
    <source>
        <dbReference type="ARBA" id="ARBA00005232"/>
    </source>
</evidence>
<keyword evidence="2" id="KW-0813">Transport</keyword>
<evidence type="ECO:0000259" key="7">
    <source>
        <dbReference type="Pfam" id="PF00755"/>
    </source>
</evidence>
<dbReference type="GO" id="GO:0005829">
    <property type="term" value="C:cytosol"/>
    <property type="evidence" value="ECO:0007669"/>
    <property type="project" value="TreeGrafter"/>
</dbReference>
<protein>
    <recommendedName>
        <fullName evidence="7">Choline/carnitine acyltransferase domain-containing protein</fullName>
    </recommendedName>
</protein>
<dbReference type="PANTHER" id="PTHR22589">
    <property type="entry name" value="CARNITINE O-ACYLTRANSFERASE"/>
    <property type="match status" value="1"/>
</dbReference>
<name>A0A871R588_DEKBR</name>
<dbReference type="KEGG" id="bbrx:BRETT_001439"/>
<dbReference type="GO" id="GO:0009437">
    <property type="term" value="P:carnitine metabolic process"/>
    <property type="evidence" value="ECO:0007669"/>
    <property type="project" value="TreeGrafter"/>
</dbReference>
<dbReference type="Proteomes" id="UP000663131">
    <property type="component" value="Chromosome 8"/>
</dbReference>
<dbReference type="OrthoDB" id="240216at2759"/>
<gene>
    <name evidence="8" type="ORF">BRETT_001439</name>
</gene>
<dbReference type="InterPro" id="IPR042231">
    <property type="entry name" value="Cho/carn_acyl_trans_2"/>
</dbReference>
<keyword evidence="5" id="KW-0443">Lipid metabolism</keyword>
<keyword evidence="3" id="KW-0808">Transferase</keyword>
<evidence type="ECO:0000256" key="3">
    <source>
        <dbReference type="ARBA" id="ARBA00022679"/>
    </source>
</evidence>
<dbReference type="Pfam" id="PF00755">
    <property type="entry name" value="Carn_acyltransf"/>
    <property type="match status" value="1"/>
</dbReference>
<dbReference type="Gene3D" id="3.30.559.70">
    <property type="entry name" value="Choline/Carnitine o-acyltransferase, domain 2"/>
    <property type="match status" value="1"/>
</dbReference>
<dbReference type="InterPro" id="IPR000542">
    <property type="entry name" value="Carn_acyl_trans"/>
</dbReference>
<dbReference type="Gene3D" id="3.30.559.10">
    <property type="entry name" value="Chloramphenicol acetyltransferase-like domain"/>
    <property type="match status" value="1"/>
</dbReference>
<evidence type="ECO:0000256" key="6">
    <source>
        <dbReference type="ARBA" id="ARBA00023315"/>
    </source>
</evidence>
<dbReference type="EMBL" id="CP063136">
    <property type="protein sequence ID" value="QOU21713.1"/>
    <property type="molecule type" value="Genomic_DNA"/>
</dbReference>
<evidence type="ECO:0000313" key="8">
    <source>
        <dbReference type="EMBL" id="QOU21713.1"/>
    </source>
</evidence>
<dbReference type="GeneID" id="64573364"/>